<organism evidence="2 3">
    <name type="scientific">Lactiplantibacillus songbeiensis</name>
    <dbReference type="NCBI Taxonomy" id="2559920"/>
    <lineage>
        <taxon>Bacteria</taxon>
        <taxon>Bacillati</taxon>
        <taxon>Bacillota</taxon>
        <taxon>Bacilli</taxon>
        <taxon>Lactobacillales</taxon>
        <taxon>Lactobacillaceae</taxon>
        <taxon>Lactiplantibacillus</taxon>
    </lineage>
</organism>
<keyword evidence="1" id="KW-1133">Transmembrane helix</keyword>
<dbReference type="Proteomes" id="UP001597188">
    <property type="component" value="Unassembled WGS sequence"/>
</dbReference>
<keyword evidence="1" id="KW-0812">Transmembrane</keyword>
<feature type="transmembrane region" description="Helical" evidence="1">
    <location>
        <begin position="7"/>
        <end position="26"/>
    </location>
</feature>
<sequence length="55" mass="6439">MHRRIQIGSLIALMIILIFWITNIRIPADNLLLNGVFGLLLIGLAWMSYQLWHQH</sequence>
<feature type="transmembrane region" description="Helical" evidence="1">
    <location>
        <begin position="32"/>
        <end position="52"/>
    </location>
</feature>
<evidence type="ECO:0000256" key="1">
    <source>
        <dbReference type="SAM" id="Phobius"/>
    </source>
</evidence>
<dbReference type="RefSeq" id="WP_171001641.1">
    <property type="nucleotide sequence ID" value="NZ_BJDL01000035.1"/>
</dbReference>
<name>A0ABW4C4P8_9LACO</name>
<keyword evidence="1" id="KW-0472">Membrane</keyword>
<evidence type="ECO:0000313" key="2">
    <source>
        <dbReference type="EMBL" id="MFD1421349.1"/>
    </source>
</evidence>
<keyword evidence="3" id="KW-1185">Reference proteome</keyword>
<comment type="caution">
    <text evidence="2">The sequence shown here is derived from an EMBL/GenBank/DDBJ whole genome shotgun (WGS) entry which is preliminary data.</text>
</comment>
<gene>
    <name evidence="2" type="ORF">ACFQ5L_10400</name>
</gene>
<accession>A0ABW4C4P8</accession>
<proteinExistence type="predicted"/>
<evidence type="ECO:0000313" key="3">
    <source>
        <dbReference type="Proteomes" id="UP001597188"/>
    </source>
</evidence>
<protein>
    <submittedName>
        <fullName evidence="2">Uncharacterized protein</fullName>
    </submittedName>
</protein>
<reference evidence="3" key="1">
    <citation type="journal article" date="2019" name="Int. J. Syst. Evol. Microbiol.">
        <title>The Global Catalogue of Microorganisms (GCM) 10K type strain sequencing project: providing services to taxonomists for standard genome sequencing and annotation.</title>
        <authorList>
            <consortium name="The Broad Institute Genomics Platform"/>
            <consortium name="The Broad Institute Genome Sequencing Center for Infectious Disease"/>
            <person name="Wu L."/>
            <person name="Ma J."/>
        </authorList>
    </citation>
    <scope>NUCLEOTIDE SEQUENCE [LARGE SCALE GENOMIC DNA]</scope>
    <source>
        <strain evidence="3">CCM 8931</strain>
    </source>
</reference>
<dbReference type="EMBL" id="JBHTOJ010000038">
    <property type="protein sequence ID" value="MFD1421349.1"/>
    <property type="molecule type" value="Genomic_DNA"/>
</dbReference>